<evidence type="ECO:0000256" key="7">
    <source>
        <dbReference type="ARBA" id="ARBA00023012"/>
    </source>
</evidence>
<accession>A0A919Q9U2</accession>
<dbReference type="InterPro" id="IPR036890">
    <property type="entry name" value="HATPase_C_sf"/>
</dbReference>
<dbReference type="Gene3D" id="3.40.50.2300">
    <property type="match status" value="1"/>
</dbReference>
<feature type="coiled-coil region" evidence="9">
    <location>
        <begin position="132"/>
        <end position="166"/>
    </location>
</feature>
<keyword evidence="6 12" id="KW-0418">Kinase</keyword>
<dbReference type="GO" id="GO:0009927">
    <property type="term" value="F:histidine phosphotransfer kinase activity"/>
    <property type="evidence" value="ECO:0007669"/>
    <property type="project" value="TreeGrafter"/>
</dbReference>
<feature type="domain" description="Histidine kinase" evidence="10">
    <location>
        <begin position="208"/>
        <end position="424"/>
    </location>
</feature>
<evidence type="ECO:0000256" key="2">
    <source>
        <dbReference type="ARBA" id="ARBA00004236"/>
    </source>
</evidence>
<dbReference type="Pfam" id="PF00072">
    <property type="entry name" value="Response_reg"/>
    <property type="match status" value="1"/>
</dbReference>
<dbReference type="InterPro" id="IPR001789">
    <property type="entry name" value="Sig_transdc_resp-reg_receiver"/>
</dbReference>
<sequence length="544" mass="58336">MTADLLTMVVRAEPDVFALRRAGREVAAGAGLDYQDQVRLATALSEVGREALAQAGGGTVVFAVDGVLTVTLRGDRAFQPGTPGFAAASRLVDELRYDADAITLVKSLPQPSAPRLDDLRAHLSTLATINPLDELRAQNQELLSALEDVQAQRDELEQTNHGVLALYTQLSEELEHTNQGVVALYAELEDKTVQLREASEAKTRFLASVSHELRAPASSILGLARMILELGEPLDDTTRHQIELIRVSGRDLLTLVNELLDLAKAESGRLEPTLSEVDIRPIAERLAGQLRPTARDGVALVVDVPDGIAPLLTDPMMLTQVLRNLVTNALKFTERGEVAVTVAEEEDTVLVRVSDTGIGIPAHQLDQIFEEFYQVRGPIQTGLAGTGLGLPYARSLAAILGGTLTVRSEVGVGSTFELCLPRLDRITVPRVLIADDDPAFRAILADLLRGVAAEIEQVGDGRAALAAIRRERPDLVLLDLRMPDLDGGQVLAQLRADLELRDLPVIVVTSAEAGPLAGAVAVLEKSRLNRGGLLRVIRGVGADG</sequence>
<keyword evidence="9" id="KW-0175">Coiled coil</keyword>
<name>A0A919Q9U2_9ACTN</name>
<reference evidence="12" key="1">
    <citation type="submission" date="2021-01" db="EMBL/GenBank/DDBJ databases">
        <title>Whole genome shotgun sequence of Acrocarpospora phusangensis NBRC 108782.</title>
        <authorList>
            <person name="Komaki H."/>
            <person name="Tamura T."/>
        </authorList>
    </citation>
    <scope>NUCLEOTIDE SEQUENCE</scope>
    <source>
        <strain evidence="12">NBRC 108782</strain>
    </source>
</reference>
<dbReference type="CDD" id="cd00082">
    <property type="entry name" value="HisKA"/>
    <property type="match status" value="1"/>
</dbReference>
<comment type="caution">
    <text evidence="12">The sequence shown here is derived from an EMBL/GenBank/DDBJ whole genome shotgun (WGS) entry which is preliminary data.</text>
</comment>
<keyword evidence="13" id="KW-1185">Reference proteome</keyword>
<dbReference type="SMART" id="SM00388">
    <property type="entry name" value="HisKA"/>
    <property type="match status" value="1"/>
</dbReference>
<dbReference type="PANTHER" id="PTHR43047">
    <property type="entry name" value="TWO-COMPONENT HISTIDINE PROTEIN KINASE"/>
    <property type="match status" value="1"/>
</dbReference>
<evidence type="ECO:0000256" key="8">
    <source>
        <dbReference type="PROSITE-ProRule" id="PRU00169"/>
    </source>
</evidence>
<dbReference type="SUPFAM" id="SSF52172">
    <property type="entry name" value="CheY-like"/>
    <property type="match status" value="1"/>
</dbReference>
<evidence type="ECO:0000259" key="11">
    <source>
        <dbReference type="PROSITE" id="PS50110"/>
    </source>
</evidence>
<dbReference type="InterPro" id="IPR003661">
    <property type="entry name" value="HisK_dim/P_dom"/>
</dbReference>
<dbReference type="InterPro" id="IPR036097">
    <property type="entry name" value="HisK_dim/P_sf"/>
</dbReference>
<dbReference type="EC" id="2.7.13.3" evidence="3"/>
<dbReference type="PRINTS" id="PR00344">
    <property type="entry name" value="BCTRLSENSOR"/>
</dbReference>
<dbReference type="SUPFAM" id="SSF55874">
    <property type="entry name" value="ATPase domain of HSP90 chaperone/DNA topoisomerase II/histidine kinase"/>
    <property type="match status" value="1"/>
</dbReference>
<evidence type="ECO:0000313" key="13">
    <source>
        <dbReference type="Proteomes" id="UP000640052"/>
    </source>
</evidence>
<dbReference type="PANTHER" id="PTHR43047:SF72">
    <property type="entry name" value="OSMOSENSING HISTIDINE PROTEIN KINASE SLN1"/>
    <property type="match status" value="1"/>
</dbReference>
<proteinExistence type="predicted"/>
<dbReference type="InterPro" id="IPR003594">
    <property type="entry name" value="HATPase_dom"/>
</dbReference>
<evidence type="ECO:0000256" key="4">
    <source>
        <dbReference type="ARBA" id="ARBA00022553"/>
    </source>
</evidence>
<keyword evidence="4 8" id="KW-0597">Phosphoprotein</keyword>
<dbReference type="SUPFAM" id="SSF47384">
    <property type="entry name" value="Homodimeric domain of signal transducing histidine kinase"/>
    <property type="match status" value="1"/>
</dbReference>
<evidence type="ECO:0000256" key="3">
    <source>
        <dbReference type="ARBA" id="ARBA00012438"/>
    </source>
</evidence>
<dbReference type="SMART" id="SM00387">
    <property type="entry name" value="HATPase_c"/>
    <property type="match status" value="1"/>
</dbReference>
<dbReference type="GO" id="GO:0005886">
    <property type="term" value="C:plasma membrane"/>
    <property type="evidence" value="ECO:0007669"/>
    <property type="project" value="UniProtKB-SubCell"/>
</dbReference>
<protein>
    <recommendedName>
        <fullName evidence="3">histidine kinase</fullName>
        <ecNumber evidence="3">2.7.13.3</ecNumber>
    </recommendedName>
</protein>
<dbReference type="Proteomes" id="UP000640052">
    <property type="component" value="Unassembled WGS sequence"/>
</dbReference>
<evidence type="ECO:0000256" key="1">
    <source>
        <dbReference type="ARBA" id="ARBA00000085"/>
    </source>
</evidence>
<dbReference type="PROSITE" id="PS50109">
    <property type="entry name" value="HIS_KIN"/>
    <property type="match status" value="1"/>
</dbReference>
<dbReference type="Gene3D" id="1.10.287.130">
    <property type="match status" value="1"/>
</dbReference>
<evidence type="ECO:0000259" key="10">
    <source>
        <dbReference type="PROSITE" id="PS50109"/>
    </source>
</evidence>
<keyword evidence="7" id="KW-0902">Two-component regulatory system</keyword>
<comment type="catalytic activity">
    <reaction evidence="1">
        <text>ATP + protein L-histidine = ADP + protein N-phospho-L-histidine.</text>
        <dbReference type="EC" id="2.7.13.3"/>
    </reaction>
</comment>
<dbReference type="RefSeq" id="WP_204040624.1">
    <property type="nucleotide sequence ID" value="NZ_BOOA01000013.1"/>
</dbReference>
<feature type="domain" description="Response regulatory" evidence="11">
    <location>
        <begin position="430"/>
        <end position="540"/>
    </location>
</feature>
<dbReference type="EMBL" id="BOOA01000013">
    <property type="protein sequence ID" value="GIH23844.1"/>
    <property type="molecule type" value="Genomic_DNA"/>
</dbReference>
<dbReference type="GO" id="GO:0000155">
    <property type="term" value="F:phosphorelay sensor kinase activity"/>
    <property type="evidence" value="ECO:0007669"/>
    <property type="project" value="InterPro"/>
</dbReference>
<dbReference type="InterPro" id="IPR005467">
    <property type="entry name" value="His_kinase_dom"/>
</dbReference>
<comment type="subcellular location">
    <subcellularLocation>
        <location evidence="2">Cell membrane</location>
    </subcellularLocation>
</comment>
<dbReference type="PROSITE" id="PS50110">
    <property type="entry name" value="RESPONSE_REGULATORY"/>
    <property type="match status" value="1"/>
</dbReference>
<organism evidence="12 13">
    <name type="scientific">Acrocarpospora phusangensis</name>
    <dbReference type="NCBI Taxonomy" id="1070424"/>
    <lineage>
        <taxon>Bacteria</taxon>
        <taxon>Bacillati</taxon>
        <taxon>Actinomycetota</taxon>
        <taxon>Actinomycetes</taxon>
        <taxon>Streptosporangiales</taxon>
        <taxon>Streptosporangiaceae</taxon>
        <taxon>Acrocarpospora</taxon>
    </lineage>
</organism>
<keyword evidence="5" id="KW-0808">Transferase</keyword>
<evidence type="ECO:0000313" key="12">
    <source>
        <dbReference type="EMBL" id="GIH23844.1"/>
    </source>
</evidence>
<evidence type="ECO:0000256" key="5">
    <source>
        <dbReference type="ARBA" id="ARBA00022679"/>
    </source>
</evidence>
<dbReference type="AlphaFoldDB" id="A0A919Q9U2"/>
<evidence type="ECO:0000256" key="6">
    <source>
        <dbReference type="ARBA" id="ARBA00022777"/>
    </source>
</evidence>
<dbReference type="CDD" id="cd16922">
    <property type="entry name" value="HATPase_EvgS-ArcB-TorS-like"/>
    <property type="match status" value="1"/>
</dbReference>
<dbReference type="Pfam" id="PF02518">
    <property type="entry name" value="HATPase_c"/>
    <property type="match status" value="1"/>
</dbReference>
<dbReference type="Gene3D" id="3.30.565.10">
    <property type="entry name" value="Histidine kinase-like ATPase, C-terminal domain"/>
    <property type="match status" value="1"/>
</dbReference>
<dbReference type="Pfam" id="PF00512">
    <property type="entry name" value="HisKA"/>
    <property type="match status" value="1"/>
</dbReference>
<dbReference type="SMART" id="SM00448">
    <property type="entry name" value="REC"/>
    <property type="match status" value="1"/>
</dbReference>
<gene>
    <name evidence="12" type="ORF">Aph01nite_21540</name>
</gene>
<dbReference type="InterPro" id="IPR004358">
    <property type="entry name" value="Sig_transdc_His_kin-like_C"/>
</dbReference>
<feature type="modified residue" description="4-aspartylphosphate" evidence="8">
    <location>
        <position position="479"/>
    </location>
</feature>
<dbReference type="InterPro" id="IPR011006">
    <property type="entry name" value="CheY-like_superfamily"/>
</dbReference>
<evidence type="ECO:0000256" key="9">
    <source>
        <dbReference type="SAM" id="Coils"/>
    </source>
</evidence>